<protein>
    <submittedName>
        <fullName evidence="1">Uncharacterized protein</fullName>
    </submittedName>
</protein>
<organism evidence="1 2">
    <name type="scientific">Anisodus tanguticus</name>
    <dbReference type="NCBI Taxonomy" id="243964"/>
    <lineage>
        <taxon>Eukaryota</taxon>
        <taxon>Viridiplantae</taxon>
        <taxon>Streptophyta</taxon>
        <taxon>Embryophyta</taxon>
        <taxon>Tracheophyta</taxon>
        <taxon>Spermatophyta</taxon>
        <taxon>Magnoliopsida</taxon>
        <taxon>eudicotyledons</taxon>
        <taxon>Gunneridae</taxon>
        <taxon>Pentapetalae</taxon>
        <taxon>asterids</taxon>
        <taxon>lamiids</taxon>
        <taxon>Solanales</taxon>
        <taxon>Solanaceae</taxon>
        <taxon>Solanoideae</taxon>
        <taxon>Hyoscyameae</taxon>
        <taxon>Anisodus</taxon>
    </lineage>
</organism>
<evidence type="ECO:0000313" key="1">
    <source>
        <dbReference type="EMBL" id="KAK4340091.1"/>
    </source>
</evidence>
<dbReference type="Proteomes" id="UP001291623">
    <property type="component" value="Unassembled WGS sequence"/>
</dbReference>
<comment type="caution">
    <text evidence="1">The sequence shown here is derived from an EMBL/GenBank/DDBJ whole genome shotgun (WGS) entry which is preliminary data.</text>
</comment>
<dbReference type="EMBL" id="JAVYJV010000023">
    <property type="protein sequence ID" value="KAK4340091.1"/>
    <property type="molecule type" value="Genomic_DNA"/>
</dbReference>
<reference evidence="1" key="1">
    <citation type="submission" date="2023-12" db="EMBL/GenBank/DDBJ databases">
        <title>Genome assembly of Anisodus tanguticus.</title>
        <authorList>
            <person name="Wang Y.-J."/>
        </authorList>
    </citation>
    <scope>NUCLEOTIDE SEQUENCE</scope>
    <source>
        <strain evidence="1">KB-2021</strain>
        <tissue evidence="1">Leaf</tissue>
    </source>
</reference>
<sequence length="70" mass="8064">MHYQDQVIALKQMKVDYVSSVQTDREVWSNAEMRLDYIPYMTPEKACALPNRNSCNCSCKGKANDCQNDN</sequence>
<proteinExistence type="predicted"/>
<evidence type="ECO:0000313" key="2">
    <source>
        <dbReference type="Proteomes" id="UP001291623"/>
    </source>
</evidence>
<dbReference type="AlphaFoldDB" id="A0AAE1UUE6"/>
<name>A0AAE1UUE6_9SOLA</name>
<gene>
    <name evidence="1" type="ORF">RND71_041553</name>
</gene>
<keyword evidence="2" id="KW-1185">Reference proteome</keyword>
<accession>A0AAE1UUE6</accession>